<reference evidence="7" key="1">
    <citation type="submission" date="2019-01" db="EMBL/GenBank/DDBJ databases">
        <authorList>
            <consortium name="Genoscope - CEA"/>
            <person name="William W."/>
        </authorList>
    </citation>
    <scope>NUCLEOTIDE SEQUENCE</scope>
    <source>
        <strain evidence="7">CR-1</strain>
    </source>
</reference>
<evidence type="ECO:0000256" key="3">
    <source>
        <dbReference type="ARBA" id="ARBA00022729"/>
    </source>
</evidence>
<keyword evidence="3" id="KW-0732">Signal</keyword>
<evidence type="ECO:0000256" key="1">
    <source>
        <dbReference type="ARBA" id="ARBA00004196"/>
    </source>
</evidence>
<dbReference type="GO" id="GO:0030313">
    <property type="term" value="C:cell envelope"/>
    <property type="evidence" value="ECO:0007669"/>
    <property type="project" value="UniProtKB-SubCell"/>
</dbReference>
<proteinExistence type="inferred from homology"/>
<comment type="subcellular location">
    <subcellularLocation>
        <location evidence="1">Cell envelope</location>
    </subcellularLocation>
</comment>
<dbReference type="InterPro" id="IPR018313">
    <property type="entry name" value="SBP_3_CS"/>
</dbReference>
<dbReference type="InterPro" id="IPR001320">
    <property type="entry name" value="Iontro_rcpt_C"/>
</dbReference>
<dbReference type="Pfam" id="PF00497">
    <property type="entry name" value="SBP_bac_3"/>
    <property type="match status" value="1"/>
</dbReference>
<dbReference type="GO" id="GO:0016020">
    <property type="term" value="C:membrane"/>
    <property type="evidence" value="ECO:0007669"/>
    <property type="project" value="InterPro"/>
</dbReference>
<protein>
    <submittedName>
        <fullName evidence="7">Amino acid ABC transporter substrate-binding protein</fullName>
    </submittedName>
</protein>
<feature type="domain" description="Ionotropic glutamate receptor C-terminal" evidence="6">
    <location>
        <begin position="51"/>
        <end position="257"/>
    </location>
</feature>
<name>A0A484HFZ8_9BACT</name>
<accession>A0A484HFZ8</accession>
<evidence type="ECO:0000259" key="5">
    <source>
        <dbReference type="SMART" id="SM00062"/>
    </source>
</evidence>
<dbReference type="SMART" id="SM00079">
    <property type="entry name" value="PBPe"/>
    <property type="match status" value="1"/>
</dbReference>
<feature type="domain" description="Solute-binding protein family 3/N-terminal" evidence="5">
    <location>
        <begin position="51"/>
        <end position="265"/>
    </location>
</feature>
<dbReference type="GO" id="GO:0015276">
    <property type="term" value="F:ligand-gated monoatomic ion channel activity"/>
    <property type="evidence" value="ECO:0007669"/>
    <property type="project" value="InterPro"/>
</dbReference>
<evidence type="ECO:0000313" key="7">
    <source>
        <dbReference type="EMBL" id="VEN73304.1"/>
    </source>
</evidence>
<organism evidence="7">
    <name type="scientific">uncultured Desulfobacteraceae bacterium</name>
    <dbReference type="NCBI Taxonomy" id="218296"/>
    <lineage>
        <taxon>Bacteria</taxon>
        <taxon>Pseudomonadati</taxon>
        <taxon>Thermodesulfobacteriota</taxon>
        <taxon>Desulfobacteria</taxon>
        <taxon>Desulfobacterales</taxon>
        <taxon>Desulfobacteraceae</taxon>
        <taxon>environmental samples</taxon>
    </lineage>
</organism>
<dbReference type="EMBL" id="CAACVI010000007">
    <property type="protein sequence ID" value="VEN73304.1"/>
    <property type="molecule type" value="Genomic_DNA"/>
</dbReference>
<dbReference type="SMART" id="SM00062">
    <property type="entry name" value="PBPb"/>
    <property type="match status" value="1"/>
</dbReference>
<comment type="similarity">
    <text evidence="2 4">Belongs to the bacterial solute-binding protein 3 family.</text>
</comment>
<evidence type="ECO:0000256" key="4">
    <source>
        <dbReference type="RuleBase" id="RU003744"/>
    </source>
</evidence>
<dbReference type="SUPFAM" id="SSF53850">
    <property type="entry name" value="Periplasmic binding protein-like II"/>
    <property type="match status" value="1"/>
</dbReference>
<dbReference type="PANTHER" id="PTHR35936:SF38">
    <property type="entry name" value="GLUTAMINE-BINDING PERIPLASMIC PROTEIN"/>
    <property type="match status" value="1"/>
</dbReference>
<dbReference type="AlphaFoldDB" id="A0A484HFZ8"/>
<evidence type="ECO:0000256" key="2">
    <source>
        <dbReference type="ARBA" id="ARBA00010333"/>
    </source>
</evidence>
<dbReference type="CDD" id="cd13629">
    <property type="entry name" value="PBP2_Dsm1740"/>
    <property type="match status" value="1"/>
</dbReference>
<evidence type="ECO:0000259" key="6">
    <source>
        <dbReference type="SMART" id="SM00079"/>
    </source>
</evidence>
<dbReference type="Gene3D" id="3.40.190.10">
    <property type="entry name" value="Periplasmic binding protein-like II"/>
    <property type="match status" value="2"/>
</dbReference>
<dbReference type="InterPro" id="IPR001638">
    <property type="entry name" value="Solute-binding_3/MltF_N"/>
</dbReference>
<gene>
    <name evidence="7" type="ORF">EPICR_150020</name>
</gene>
<dbReference type="PANTHER" id="PTHR35936">
    <property type="entry name" value="MEMBRANE-BOUND LYTIC MUREIN TRANSGLYCOSYLASE F"/>
    <property type="match status" value="1"/>
</dbReference>
<dbReference type="PROSITE" id="PS01039">
    <property type="entry name" value="SBP_BACTERIAL_3"/>
    <property type="match status" value="1"/>
</dbReference>
<sequence length="281" mass="31025">MRRNTQTINRLAAIVLAAVMSIVFARGAWAGETGRKIARESVIEKIASRGAMKVGLGIFVPWSFKDKNGKLAGFEVDVARKLAKDMDVKVEFVPTEWSGIIPALLTGKFDVIIGGMGITTERAMKVNFSVPYSWSGMDLVVSQKKLPGVSSMEDLNRKDVVIAVRMGATPAAAAKKYAPKARLRQFEDDSAALQEVLNGNAHAAFSSSPTPAFWAADHPGALYRPLEGKYLYQDPISFAIRKGDPDAVFFFNAWITDNQEWLKSRDAYWFGSKDWKHMTAD</sequence>